<keyword evidence="3" id="KW-0963">Cytoplasm</keyword>
<name>A0A2G8K4E3_STIJA</name>
<reference evidence="4 5" key="1">
    <citation type="journal article" date="2017" name="PLoS Biol.">
        <title>The sea cucumber genome provides insights into morphological evolution and visceral regeneration.</title>
        <authorList>
            <person name="Zhang X."/>
            <person name="Sun L."/>
            <person name="Yuan J."/>
            <person name="Sun Y."/>
            <person name="Gao Y."/>
            <person name="Zhang L."/>
            <person name="Li S."/>
            <person name="Dai H."/>
            <person name="Hamel J.F."/>
            <person name="Liu C."/>
            <person name="Yu Y."/>
            <person name="Liu S."/>
            <person name="Lin W."/>
            <person name="Guo K."/>
            <person name="Jin S."/>
            <person name="Xu P."/>
            <person name="Storey K.B."/>
            <person name="Huan P."/>
            <person name="Zhang T."/>
            <person name="Zhou Y."/>
            <person name="Zhang J."/>
            <person name="Lin C."/>
            <person name="Li X."/>
            <person name="Xing L."/>
            <person name="Huo D."/>
            <person name="Sun M."/>
            <person name="Wang L."/>
            <person name="Mercier A."/>
            <person name="Li F."/>
            <person name="Yang H."/>
            <person name="Xiang J."/>
        </authorList>
    </citation>
    <scope>NUCLEOTIDE SEQUENCE [LARGE SCALE GENOMIC DNA]</scope>
    <source>
        <strain evidence="4">Shaxun</strain>
        <tissue evidence="4">Muscle</tissue>
    </source>
</reference>
<dbReference type="EMBL" id="MRZV01000897">
    <property type="protein sequence ID" value="PIK42874.1"/>
    <property type="molecule type" value="Genomic_DNA"/>
</dbReference>
<evidence type="ECO:0000313" key="4">
    <source>
        <dbReference type="EMBL" id="PIK42874.1"/>
    </source>
</evidence>
<comment type="similarity">
    <text evidence="2">Belongs to the DDIT4 family.</text>
</comment>
<keyword evidence="5" id="KW-1185">Reference proteome</keyword>
<organism evidence="4 5">
    <name type="scientific">Stichopus japonicus</name>
    <name type="common">Sea cucumber</name>
    <dbReference type="NCBI Taxonomy" id="307972"/>
    <lineage>
        <taxon>Eukaryota</taxon>
        <taxon>Metazoa</taxon>
        <taxon>Echinodermata</taxon>
        <taxon>Eleutherozoa</taxon>
        <taxon>Echinozoa</taxon>
        <taxon>Holothuroidea</taxon>
        <taxon>Aspidochirotacea</taxon>
        <taxon>Aspidochirotida</taxon>
        <taxon>Stichopodidae</taxon>
        <taxon>Apostichopus</taxon>
    </lineage>
</organism>
<dbReference type="GO" id="GO:0006915">
    <property type="term" value="P:apoptotic process"/>
    <property type="evidence" value="ECO:0007669"/>
    <property type="project" value="TreeGrafter"/>
</dbReference>
<dbReference type="STRING" id="307972.A0A2G8K4E3"/>
<evidence type="ECO:0000256" key="1">
    <source>
        <dbReference type="ARBA" id="ARBA00004496"/>
    </source>
</evidence>
<comment type="subcellular location">
    <subcellularLocation>
        <location evidence="1">Cytoplasm</location>
    </subcellularLocation>
</comment>
<dbReference type="InterPro" id="IPR038281">
    <property type="entry name" value="RTP801-like_C_sf"/>
</dbReference>
<evidence type="ECO:0000256" key="2">
    <source>
        <dbReference type="ARBA" id="ARBA00010670"/>
    </source>
</evidence>
<dbReference type="GO" id="GO:0009968">
    <property type="term" value="P:negative regulation of signal transduction"/>
    <property type="evidence" value="ECO:0007669"/>
    <property type="project" value="InterPro"/>
</dbReference>
<gene>
    <name evidence="4" type="ORF">BSL78_20290</name>
</gene>
<dbReference type="GO" id="GO:0005737">
    <property type="term" value="C:cytoplasm"/>
    <property type="evidence" value="ECO:0007669"/>
    <property type="project" value="UniProtKB-SubCell"/>
</dbReference>
<sequence length="187" mass="21227">MKVFELAKVIDKTDLPSMFVPVIESIGDVDMPDIGNPDIENGLNLDDLQDFKLTEYISGLILDTLRAARNKDSHLQILVPSNLTKHLAKDISFMSRNEPCGARGCALDITLEDGDMCTRIGKCQVDPLTVTTFEVTVVLQKETPKWFPKLQMMLRNNETRTVIKPTYKLIKRKLYRKESRVIVQESS</sequence>
<dbReference type="InterPro" id="IPR012918">
    <property type="entry name" value="RTP801-like"/>
</dbReference>
<dbReference type="Gene3D" id="3.90.470.40">
    <property type="entry name" value="RTP801-like"/>
    <property type="match status" value="1"/>
</dbReference>
<protein>
    <submittedName>
        <fullName evidence="4">Putative DNA damage-inducible transcript 4-like protein</fullName>
    </submittedName>
</protein>
<dbReference type="AlphaFoldDB" id="A0A2G8K4E3"/>
<dbReference type="GO" id="GO:0032006">
    <property type="term" value="P:regulation of TOR signaling"/>
    <property type="evidence" value="ECO:0007669"/>
    <property type="project" value="TreeGrafter"/>
</dbReference>
<proteinExistence type="inferred from homology"/>
<dbReference type="SMR" id="A0A2G8K4E3"/>
<comment type="caution">
    <text evidence="4">The sequence shown here is derived from an EMBL/GenBank/DDBJ whole genome shotgun (WGS) entry which is preliminary data.</text>
</comment>
<evidence type="ECO:0000256" key="3">
    <source>
        <dbReference type="ARBA" id="ARBA00022490"/>
    </source>
</evidence>
<accession>A0A2G8K4E3</accession>
<dbReference type="Proteomes" id="UP000230750">
    <property type="component" value="Unassembled WGS sequence"/>
</dbReference>
<dbReference type="OrthoDB" id="10018535at2759"/>
<dbReference type="PANTHER" id="PTHR12478">
    <property type="entry name" value="DNA-DAMAGE-INDUCIBLE TRANSCRIPT 4 PROTEIN DDIT4"/>
    <property type="match status" value="1"/>
</dbReference>
<dbReference type="PANTHER" id="PTHR12478:SF16">
    <property type="entry name" value="PROTEIN CHARYBDE-RELATED"/>
    <property type="match status" value="1"/>
</dbReference>
<dbReference type="Pfam" id="PF07809">
    <property type="entry name" value="RTP801_C"/>
    <property type="match status" value="1"/>
</dbReference>
<evidence type="ECO:0000313" key="5">
    <source>
        <dbReference type="Proteomes" id="UP000230750"/>
    </source>
</evidence>